<gene>
    <name evidence="5" type="ORF">H8717_03285</name>
</gene>
<keyword evidence="2 4" id="KW-0547">Nucleotide-binding</keyword>
<dbReference type="EMBL" id="JACRTB010000004">
    <property type="protein sequence ID" value="MBC8575438.1"/>
    <property type="molecule type" value="Genomic_DNA"/>
</dbReference>
<dbReference type="RefSeq" id="WP_262399079.1">
    <property type="nucleotide sequence ID" value="NZ_JACRTB010000004.1"/>
</dbReference>
<protein>
    <recommendedName>
        <fullName evidence="4">5-formyltetrahydrofolate cyclo-ligase</fullName>
        <ecNumber evidence="4">6.3.3.2</ecNumber>
    </recommendedName>
</protein>
<dbReference type="PIRSF" id="PIRSF006806">
    <property type="entry name" value="FTHF_cligase"/>
    <property type="match status" value="1"/>
</dbReference>
<evidence type="ECO:0000313" key="5">
    <source>
        <dbReference type="EMBL" id="MBC8575438.1"/>
    </source>
</evidence>
<accession>A0ABR7NGA3</accession>
<dbReference type="PANTHER" id="PTHR23407">
    <property type="entry name" value="ATPASE INHIBITOR/5-FORMYLTETRAHYDROFOLATE CYCLO-LIGASE"/>
    <property type="match status" value="1"/>
</dbReference>
<keyword evidence="4" id="KW-0479">Metal-binding</keyword>
<dbReference type="EC" id="6.3.3.2" evidence="4"/>
<dbReference type="InterPro" id="IPR024185">
    <property type="entry name" value="FTHF_cligase-like_sf"/>
</dbReference>
<evidence type="ECO:0000313" key="6">
    <source>
        <dbReference type="Proteomes" id="UP000658131"/>
    </source>
</evidence>
<evidence type="ECO:0000256" key="3">
    <source>
        <dbReference type="ARBA" id="ARBA00022840"/>
    </source>
</evidence>
<dbReference type="InterPro" id="IPR037171">
    <property type="entry name" value="NagB/RpiA_transferase-like"/>
</dbReference>
<dbReference type="PANTHER" id="PTHR23407:SF1">
    <property type="entry name" value="5-FORMYLTETRAHYDROFOLATE CYCLO-LIGASE"/>
    <property type="match status" value="1"/>
</dbReference>
<evidence type="ECO:0000256" key="2">
    <source>
        <dbReference type="ARBA" id="ARBA00022741"/>
    </source>
</evidence>
<keyword evidence="5" id="KW-0436">Ligase</keyword>
<proteinExistence type="inferred from homology"/>
<comment type="catalytic activity">
    <reaction evidence="4">
        <text>(6S)-5-formyl-5,6,7,8-tetrahydrofolate + ATP = (6R)-5,10-methenyltetrahydrofolate + ADP + phosphate</text>
        <dbReference type="Rhea" id="RHEA:10488"/>
        <dbReference type="ChEBI" id="CHEBI:30616"/>
        <dbReference type="ChEBI" id="CHEBI:43474"/>
        <dbReference type="ChEBI" id="CHEBI:57455"/>
        <dbReference type="ChEBI" id="CHEBI:57457"/>
        <dbReference type="ChEBI" id="CHEBI:456216"/>
        <dbReference type="EC" id="6.3.3.2"/>
    </reaction>
</comment>
<reference evidence="5 6" key="1">
    <citation type="submission" date="2020-08" db="EMBL/GenBank/DDBJ databases">
        <title>Genome public.</title>
        <authorList>
            <person name="Liu C."/>
            <person name="Sun Q."/>
        </authorList>
    </citation>
    <scope>NUCLEOTIDE SEQUENCE [LARGE SCALE GENOMIC DNA]</scope>
    <source>
        <strain evidence="5 6">BX1</strain>
    </source>
</reference>
<dbReference type="NCBIfam" id="TIGR02727">
    <property type="entry name" value="MTHFS_bact"/>
    <property type="match status" value="1"/>
</dbReference>
<sequence length="221" mass="25110">MQVQPPVNLKEYKTGLRARYKELRRSMPPEQKDAADRRIADRLSRLGCYRRCSTLLTYVSSPIEVGTEEIIARALADGKRVAVPRCVPGTREMEFYLIESRDDLEPGAFGILEPRPSPERLLSDWKSCLCVVPALACDRKGYRLGYGGGYYDRFLRNFPGVKALILYKKCLVEHIWHGRYDVAVDLIVTEYFTHAVVRACPPGRMEARPHSAAAKRPPKAK</sequence>
<comment type="caution">
    <text evidence="5">The sequence shown here is derived from an EMBL/GenBank/DDBJ whole genome shotgun (WGS) entry which is preliminary data.</text>
</comment>
<dbReference type="InterPro" id="IPR002698">
    <property type="entry name" value="FTHF_cligase"/>
</dbReference>
<name>A0ABR7NGA3_9FIRM</name>
<dbReference type="GO" id="GO:0030272">
    <property type="term" value="F:5-formyltetrahydrofolate cyclo-ligase activity"/>
    <property type="evidence" value="ECO:0007669"/>
    <property type="project" value="UniProtKB-EC"/>
</dbReference>
<keyword evidence="3 4" id="KW-0067">ATP-binding</keyword>
<dbReference type="Proteomes" id="UP000658131">
    <property type="component" value="Unassembled WGS sequence"/>
</dbReference>
<organism evidence="5 6">
    <name type="scientific">Yanshouia hominis</name>
    <dbReference type="NCBI Taxonomy" id="2763673"/>
    <lineage>
        <taxon>Bacteria</taxon>
        <taxon>Bacillati</taxon>
        <taxon>Bacillota</taxon>
        <taxon>Clostridia</taxon>
        <taxon>Eubacteriales</taxon>
        <taxon>Oscillospiraceae</taxon>
        <taxon>Yanshouia</taxon>
    </lineage>
</organism>
<evidence type="ECO:0000256" key="4">
    <source>
        <dbReference type="RuleBase" id="RU361279"/>
    </source>
</evidence>
<keyword evidence="4" id="KW-0460">Magnesium</keyword>
<comment type="similarity">
    <text evidence="1 4">Belongs to the 5-formyltetrahydrofolate cyclo-ligase family.</text>
</comment>
<comment type="cofactor">
    <cofactor evidence="4">
        <name>Mg(2+)</name>
        <dbReference type="ChEBI" id="CHEBI:18420"/>
    </cofactor>
</comment>
<dbReference type="Pfam" id="PF01812">
    <property type="entry name" value="5-FTHF_cyc-lig"/>
    <property type="match status" value="1"/>
</dbReference>
<dbReference type="Gene3D" id="3.40.50.10420">
    <property type="entry name" value="NagB/RpiA/CoA transferase-like"/>
    <property type="match status" value="1"/>
</dbReference>
<dbReference type="SUPFAM" id="SSF100950">
    <property type="entry name" value="NagB/RpiA/CoA transferase-like"/>
    <property type="match status" value="1"/>
</dbReference>
<evidence type="ECO:0000256" key="1">
    <source>
        <dbReference type="ARBA" id="ARBA00010638"/>
    </source>
</evidence>
<keyword evidence="6" id="KW-1185">Reference proteome</keyword>